<gene>
    <name evidence="1" type="ORF">CERSUDRAFT_52002</name>
</gene>
<feature type="non-terminal residue" evidence="1">
    <location>
        <position position="91"/>
    </location>
</feature>
<evidence type="ECO:0000313" key="2">
    <source>
        <dbReference type="Proteomes" id="UP000016930"/>
    </source>
</evidence>
<sequence>MHSGQGGQRLGKIPMVIGMRILVTQNFDVDGGIVNGSMGVLKRIRYTTDSEGRRYALSCIVRLDDADDDCEVMQGMDPCEVPVLCDEVQFT</sequence>
<dbReference type="EMBL" id="KB445798">
    <property type="protein sequence ID" value="EMD36529.1"/>
    <property type="molecule type" value="Genomic_DNA"/>
</dbReference>
<reference evidence="1 2" key="1">
    <citation type="journal article" date="2012" name="Proc. Natl. Acad. Sci. U.S.A.">
        <title>Comparative genomics of Ceriporiopsis subvermispora and Phanerochaete chrysosporium provide insight into selective ligninolysis.</title>
        <authorList>
            <person name="Fernandez-Fueyo E."/>
            <person name="Ruiz-Duenas F.J."/>
            <person name="Ferreira P."/>
            <person name="Floudas D."/>
            <person name="Hibbett D.S."/>
            <person name="Canessa P."/>
            <person name="Larrondo L.F."/>
            <person name="James T.Y."/>
            <person name="Seelenfreund D."/>
            <person name="Lobos S."/>
            <person name="Polanco R."/>
            <person name="Tello M."/>
            <person name="Honda Y."/>
            <person name="Watanabe T."/>
            <person name="Watanabe T."/>
            <person name="Ryu J.S."/>
            <person name="Kubicek C.P."/>
            <person name="Schmoll M."/>
            <person name="Gaskell J."/>
            <person name="Hammel K.E."/>
            <person name="St John F.J."/>
            <person name="Vanden Wymelenberg A."/>
            <person name="Sabat G."/>
            <person name="Splinter BonDurant S."/>
            <person name="Syed K."/>
            <person name="Yadav J.S."/>
            <person name="Doddapaneni H."/>
            <person name="Subramanian V."/>
            <person name="Lavin J.L."/>
            <person name="Oguiza J.A."/>
            <person name="Perez G."/>
            <person name="Pisabarro A.G."/>
            <person name="Ramirez L."/>
            <person name="Santoyo F."/>
            <person name="Master E."/>
            <person name="Coutinho P.M."/>
            <person name="Henrissat B."/>
            <person name="Lombard V."/>
            <person name="Magnuson J.K."/>
            <person name="Kuees U."/>
            <person name="Hori C."/>
            <person name="Igarashi K."/>
            <person name="Samejima M."/>
            <person name="Held B.W."/>
            <person name="Barry K.W."/>
            <person name="LaButti K.M."/>
            <person name="Lapidus A."/>
            <person name="Lindquist E.A."/>
            <person name="Lucas S.M."/>
            <person name="Riley R."/>
            <person name="Salamov A.A."/>
            <person name="Hoffmeister D."/>
            <person name="Schwenk D."/>
            <person name="Hadar Y."/>
            <person name="Yarden O."/>
            <person name="de Vries R.P."/>
            <person name="Wiebenga A."/>
            <person name="Stenlid J."/>
            <person name="Eastwood D."/>
            <person name="Grigoriev I.V."/>
            <person name="Berka R.M."/>
            <person name="Blanchette R.A."/>
            <person name="Kersten P."/>
            <person name="Martinez A.T."/>
            <person name="Vicuna R."/>
            <person name="Cullen D."/>
        </authorList>
    </citation>
    <scope>NUCLEOTIDE SEQUENCE [LARGE SCALE GENOMIC DNA]</scope>
    <source>
        <strain evidence="1 2">B</strain>
    </source>
</reference>
<evidence type="ECO:0000313" key="1">
    <source>
        <dbReference type="EMBL" id="EMD36529.1"/>
    </source>
</evidence>
<keyword evidence="2" id="KW-1185">Reference proteome</keyword>
<dbReference type="Proteomes" id="UP000016930">
    <property type="component" value="Unassembled WGS sequence"/>
</dbReference>
<dbReference type="OrthoDB" id="432234at2759"/>
<dbReference type="AlphaFoldDB" id="M2PJX4"/>
<accession>M2PJX4</accession>
<protein>
    <submittedName>
        <fullName evidence="1">Uncharacterized protein</fullName>
    </submittedName>
</protein>
<organism evidence="1 2">
    <name type="scientific">Ceriporiopsis subvermispora (strain B)</name>
    <name type="common">White-rot fungus</name>
    <name type="synonym">Gelatoporia subvermispora</name>
    <dbReference type="NCBI Taxonomy" id="914234"/>
    <lineage>
        <taxon>Eukaryota</taxon>
        <taxon>Fungi</taxon>
        <taxon>Dikarya</taxon>
        <taxon>Basidiomycota</taxon>
        <taxon>Agaricomycotina</taxon>
        <taxon>Agaricomycetes</taxon>
        <taxon>Polyporales</taxon>
        <taxon>Gelatoporiaceae</taxon>
        <taxon>Gelatoporia</taxon>
    </lineage>
</organism>
<name>M2PJX4_CERS8</name>
<proteinExistence type="predicted"/>
<dbReference type="HOGENOM" id="CLU_169366_0_0_1"/>